<gene>
    <name evidence="1" type="ORF">OVA965_LOCUS36333</name>
    <name evidence="2" type="ORF">TMI583_LOCUS37342</name>
</gene>
<evidence type="ECO:0000313" key="1">
    <source>
        <dbReference type="EMBL" id="CAF1487304.1"/>
    </source>
</evidence>
<evidence type="ECO:0000313" key="3">
    <source>
        <dbReference type="Proteomes" id="UP000677228"/>
    </source>
</evidence>
<organism evidence="1 3">
    <name type="scientific">Didymodactylos carnosus</name>
    <dbReference type="NCBI Taxonomy" id="1234261"/>
    <lineage>
        <taxon>Eukaryota</taxon>
        <taxon>Metazoa</taxon>
        <taxon>Spiralia</taxon>
        <taxon>Gnathifera</taxon>
        <taxon>Rotifera</taxon>
        <taxon>Eurotatoria</taxon>
        <taxon>Bdelloidea</taxon>
        <taxon>Philodinida</taxon>
        <taxon>Philodinidae</taxon>
        <taxon>Didymodactylos</taxon>
    </lineage>
</organism>
<dbReference type="EMBL" id="CAJNOK010032756">
    <property type="protein sequence ID" value="CAF1487304.1"/>
    <property type="molecule type" value="Genomic_DNA"/>
</dbReference>
<sequence>MSLDSIEWSSQPCSLQTIATQYSLPIAIRTATGYRGSMKPVILYSIARTAYAYGRALRPVQNTVSERLSYRPVDNEIVAIPLKYPGKMKYECKWYCVPLSRVTFNTAEMKS</sequence>
<protein>
    <submittedName>
        <fullName evidence="1">Uncharacterized protein</fullName>
    </submittedName>
</protein>
<proteinExistence type="predicted"/>
<comment type="caution">
    <text evidence="1">The sequence shown here is derived from an EMBL/GenBank/DDBJ whole genome shotgun (WGS) entry which is preliminary data.</text>
</comment>
<dbReference type="Proteomes" id="UP000677228">
    <property type="component" value="Unassembled WGS sequence"/>
</dbReference>
<evidence type="ECO:0000313" key="2">
    <source>
        <dbReference type="EMBL" id="CAF4276981.1"/>
    </source>
</evidence>
<name>A0A8S2FL47_9BILA</name>
<dbReference type="Proteomes" id="UP000682733">
    <property type="component" value="Unassembled WGS sequence"/>
</dbReference>
<reference evidence="1" key="1">
    <citation type="submission" date="2021-02" db="EMBL/GenBank/DDBJ databases">
        <authorList>
            <person name="Nowell W R."/>
        </authorList>
    </citation>
    <scope>NUCLEOTIDE SEQUENCE</scope>
</reference>
<accession>A0A8S2FL47</accession>
<dbReference type="AlphaFoldDB" id="A0A8S2FL47"/>
<dbReference type="EMBL" id="CAJOBA010054709">
    <property type="protein sequence ID" value="CAF4276981.1"/>
    <property type="molecule type" value="Genomic_DNA"/>
</dbReference>